<keyword evidence="3" id="KW-1185">Reference proteome</keyword>
<protein>
    <submittedName>
        <fullName evidence="2">Bifunctional deaminase-reductase domain protein</fullName>
    </submittedName>
</protein>
<dbReference type="eggNOG" id="COG0262">
    <property type="taxonomic scope" value="Bacteria"/>
</dbReference>
<gene>
    <name evidence="2" type="ordered locus">Psed_0528</name>
</gene>
<dbReference type="InterPro" id="IPR024072">
    <property type="entry name" value="DHFR-like_dom_sf"/>
</dbReference>
<dbReference type="PANTHER" id="PTHR38011">
    <property type="entry name" value="DIHYDROFOLATE REDUCTASE FAMILY PROTEIN (AFU_ORTHOLOGUE AFUA_8G06820)"/>
    <property type="match status" value="1"/>
</dbReference>
<dbReference type="GO" id="GO:0008703">
    <property type="term" value="F:5-amino-6-(5-phosphoribosylamino)uracil reductase activity"/>
    <property type="evidence" value="ECO:0007669"/>
    <property type="project" value="InterPro"/>
</dbReference>
<organism evidence="2 3">
    <name type="scientific">Pseudonocardia dioxanivorans (strain ATCC 55486 / DSM 44775 / JCM 13855 / CB1190)</name>
    <dbReference type="NCBI Taxonomy" id="675635"/>
    <lineage>
        <taxon>Bacteria</taxon>
        <taxon>Bacillati</taxon>
        <taxon>Actinomycetota</taxon>
        <taxon>Actinomycetes</taxon>
        <taxon>Pseudonocardiales</taxon>
        <taxon>Pseudonocardiaceae</taxon>
        <taxon>Pseudonocardia</taxon>
    </lineage>
</organism>
<evidence type="ECO:0000313" key="3">
    <source>
        <dbReference type="Proteomes" id="UP000007809"/>
    </source>
</evidence>
<dbReference type="Pfam" id="PF01872">
    <property type="entry name" value="RibD_C"/>
    <property type="match status" value="1"/>
</dbReference>
<dbReference type="HOGENOM" id="CLU_043966_3_1_11"/>
<dbReference type="KEGG" id="pdx:Psed_0528"/>
<dbReference type="RefSeq" id="WP_013672733.1">
    <property type="nucleotide sequence ID" value="NC_015312.1"/>
</dbReference>
<reference evidence="2 3" key="1">
    <citation type="journal article" date="2011" name="J. Bacteriol.">
        <title>Genome sequence of the 1,4-dioxane-degrading Pseudonocardia dioxanivorans strain CB1190.</title>
        <authorList>
            <person name="Sales C.M."/>
            <person name="Mahendra S."/>
            <person name="Grostern A."/>
            <person name="Parales R.E."/>
            <person name="Goodwin L.A."/>
            <person name="Woyke T."/>
            <person name="Nolan M."/>
            <person name="Lapidus A."/>
            <person name="Chertkov O."/>
            <person name="Ovchinnikova G."/>
            <person name="Sczyrba A."/>
            <person name="Alvarez-Cohen L."/>
        </authorList>
    </citation>
    <scope>NUCLEOTIDE SEQUENCE [LARGE SCALE GENOMIC DNA]</scope>
    <source>
        <strain evidence="3">ATCC 55486 / DSM 44775 / JCM 13855 / CB1190</strain>
    </source>
</reference>
<dbReference type="Gene3D" id="3.40.430.10">
    <property type="entry name" value="Dihydrofolate Reductase, subunit A"/>
    <property type="match status" value="1"/>
</dbReference>
<proteinExistence type="predicted"/>
<dbReference type="EMBL" id="CP002593">
    <property type="protein sequence ID" value="AEA22792.1"/>
    <property type="molecule type" value="Genomic_DNA"/>
</dbReference>
<evidence type="ECO:0000313" key="2">
    <source>
        <dbReference type="EMBL" id="AEA22792.1"/>
    </source>
</evidence>
<dbReference type="Proteomes" id="UP000007809">
    <property type="component" value="Chromosome"/>
</dbReference>
<dbReference type="InterPro" id="IPR002734">
    <property type="entry name" value="RibDG_C"/>
</dbReference>
<dbReference type="AlphaFoldDB" id="F4CNY7"/>
<evidence type="ECO:0000259" key="1">
    <source>
        <dbReference type="Pfam" id="PF01872"/>
    </source>
</evidence>
<dbReference type="InterPro" id="IPR050765">
    <property type="entry name" value="Riboflavin_Biosynth_HTPR"/>
</dbReference>
<dbReference type="STRING" id="675635.Psed_0528"/>
<feature type="domain" description="Bacterial bifunctional deaminase-reductase C-terminal" evidence="1">
    <location>
        <begin position="4"/>
        <end position="174"/>
    </location>
</feature>
<dbReference type="SUPFAM" id="SSF53597">
    <property type="entry name" value="Dihydrofolate reductase-like"/>
    <property type="match status" value="1"/>
</dbReference>
<accession>F4CNY7</accession>
<dbReference type="OrthoDB" id="2313602at2"/>
<dbReference type="PANTHER" id="PTHR38011:SF12">
    <property type="entry name" value="BIFUNCTIONAL DEAMINASE-REDUCTASE DOMAIN PROTEIN"/>
    <property type="match status" value="1"/>
</dbReference>
<dbReference type="GO" id="GO:0009231">
    <property type="term" value="P:riboflavin biosynthetic process"/>
    <property type="evidence" value="ECO:0007669"/>
    <property type="project" value="InterPro"/>
</dbReference>
<name>F4CNY7_PSEUX</name>
<sequence length="200" mass="21239">MGRVLASITTSVDGYVTGPDAGPDRGLGVGGERLHYWVFGGPWTYENEPTGAPDPVDKSYLDDAMADLGAVICGRNTYDSAGAWGGRNPWPDGPLYVVTHRVEDQPDPDSGFVFVDGFDAALARARESAGDRAINVMGGAATIRQALAGGHVDELGISVAPLVLGGGTRLFEGFTGDLDLERIDVRVSPWATHLRYHVVR</sequence>